<protein>
    <submittedName>
        <fullName evidence="2">YdcF family protein</fullName>
    </submittedName>
</protein>
<dbReference type="Proteomes" id="UP001319060">
    <property type="component" value="Unassembled WGS sequence"/>
</dbReference>
<organism evidence="2 3">
    <name type="scientific">Fictibacillus barbaricus</name>
    <dbReference type="NCBI Taxonomy" id="182136"/>
    <lineage>
        <taxon>Bacteria</taxon>
        <taxon>Bacillati</taxon>
        <taxon>Bacillota</taxon>
        <taxon>Bacilli</taxon>
        <taxon>Bacillales</taxon>
        <taxon>Fictibacillaceae</taxon>
        <taxon>Fictibacillus</taxon>
    </lineage>
</organism>
<evidence type="ECO:0000259" key="1">
    <source>
        <dbReference type="Pfam" id="PF02698"/>
    </source>
</evidence>
<keyword evidence="3" id="KW-1185">Reference proteome</keyword>
<evidence type="ECO:0000313" key="3">
    <source>
        <dbReference type="Proteomes" id="UP001319060"/>
    </source>
</evidence>
<dbReference type="InterPro" id="IPR003848">
    <property type="entry name" value="DUF218"/>
</dbReference>
<dbReference type="Gene3D" id="3.40.50.620">
    <property type="entry name" value="HUPs"/>
    <property type="match status" value="1"/>
</dbReference>
<dbReference type="CDD" id="cd06259">
    <property type="entry name" value="YdcF-like"/>
    <property type="match status" value="1"/>
</dbReference>
<gene>
    <name evidence="2" type="ORF">JYA64_07005</name>
</gene>
<proteinExistence type="predicted"/>
<dbReference type="PANTHER" id="PTHR30336:SF20">
    <property type="entry name" value="DUF218 DOMAIN-CONTAINING PROTEIN"/>
    <property type="match status" value="1"/>
</dbReference>
<dbReference type="InterPro" id="IPR014729">
    <property type="entry name" value="Rossmann-like_a/b/a_fold"/>
</dbReference>
<evidence type="ECO:0000313" key="2">
    <source>
        <dbReference type="EMBL" id="MBN3545036.1"/>
    </source>
</evidence>
<reference evidence="2 3" key="1">
    <citation type="submission" date="2021-01" db="EMBL/GenBank/DDBJ databases">
        <title>Genome Sequencing of Type Strains.</title>
        <authorList>
            <person name="Lemaire J.F."/>
            <person name="Inderbitzin P."/>
            <person name="Collins S.B."/>
            <person name="Wespe N."/>
            <person name="Knight-Connoni V."/>
        </authorList>
    </citation>
    <scope>NUCLEOTIDE SEQUENCE [LARGE SCALE GENOMIC DNA]</scope>
    <source>
        <strain evidence="2 3">DSM 14730</strain>
    </source>
</reference>
<comment type="caution">
    <text evidence="2">The sequence shown here is derived from an EMBL/GenBank/DDBJ whole genome shotgun (WGS) entry which is preliminary data.</text>
</comment>
<dbReference type="Pfam" id="PF02698">
    <property type="entry name" value="DUF218"/>
    <property type="match status" value="1"/>
</dbReference>
<name>A0ABS2ZEL1_9BACL</name>
<dbReference type="InterPro" id="IPR051599">
    <property type="entry name" value="Cell_Envelope_Assoc"/>
</dbReference>
<dbReference type="PANTHER" id="PTHR30336">
    <property type="entry name" value="INNER MEMBRANE PROTEIN, PROBABLE PERMEASE"/>
    <property type="match status" value="1"/>
</dbReference>
<dbReference type="EMBL" id="JAFHKS010000042">
    <property type="protein sequence ID" value="MBN3545036.1"/>
    <property type="molecule type" value="Genomic_DNA"/>
</dbReference>
<feature type="domain" description="DUF218" evidence="1">
    <location>
        <begin position="32"/>
        <end position="165"/>
    </location>
</feature>
<dbReference type="RefSeq" id="WP_188403326.1">
    <property type="nucleotide sequence ID" value="NZ_BMCE01000002.1"/>
</dbReference>
<sequence length="201" mass="23024">MLISSLDPSTLTREQMTRLLFINLVDDGKNGDCIFVFGGRSLSRIKKAGELFLANRAPYIVVSGSAARWENKTTTEAAWMKEHLIEMGVPEEKILLEEEAENTTENVVASAFILQRNFGLHTINRILVVSSPFHMKRCSLTLQTYMPSWINYTYCPDDRTFGQKDTWWKDPVEEKKVLKEVPSLIRYVKEGILMDMDIGEL</sequence>
<accession>A0ABS2ZEL1</accession>